<evidence type="ECO:0000256" key="4">
    <source>
        <dbReference type="SAM" id="SignalP"/>
    </source>
</evidence>
<evidence type="ECO:0000259" key="5">
    <source>
        <dbReference type="Pfam" id="PF20147"/>
    </source>
</evidence>
<dbReference type="Proteomes" id="UP000807716">
    <property type="component" value="Unassembled WGS sequence"/>
</dbReference>
<dbReference type="AlphaFoldDB" id="A0A9P6UCG4"/>
<evidence type="ECO:0000256" key="2">
    <source>
        <dbReference type="ARBA" id="ARBA00004613"/>
    </source>
</evidence>
<feature type="chain" id="PRO_5040424752" description="Crinkler effector protein N-terminal domain-containing protein" evidence="4">
    <location>
        <begin position="17"/>
        <end position="175"/>
    </location>
</feature>
<comment type="caution">
    <text evidence="6">The sequence shown here is derived from an EMBL/GenBank/DDBJ whole genome shotgun (WGS) entry which is preliminary data.</text>
</comment>
<proteinExistence type="predicted"/>
<dbReference type="InterPro" id="IPR045379">
    <property type="entry name" value="Crinkler_N"/>
</dbReference>
<comment type="subcellular location">
    <subcellularLocation>
        <location evidence="1">Host cell</location>
    </subcellularLocation>
    <subcellularLocation>
        <location evidence="2">Secreted</location>
    </subcellularLocation>
</comment>
<keyword evidence="4" id="KW-0732">Signal</keyword>
<dbReference type="Pfam" id="PF20147">
    <property type="entry name" value="Crinkler"/>
    <property type="match status" value="1"/>
</dbReference>
<evidence type="ECO:0000256" key="3">
    <source>
        <dbReference type="ARBA" id="ARBA00022525"/>
    </source>
</evidence>
<keyword evidence="7" id="KW-1185">Reference proteome</keyword>
<dbReference type="OrthoDB" id="2304312at2759"/>
<keyword evidence="3" id="KW-0964">Secreted</keyword>
<dbReference type="GO" id="GO:0005576">
    <property type="term" value="C:extracellular region"/>
    <property type="evidence" value="ECO:0007669"/>
    <property type="project" value="UniProtKB-SubCell"/>
</dbReference>
<accession>A0A9P6UCG4</accession>
<sequence>MTTPTTLLTLFCLVDGETNSFPVDIEPSKTVAHLKEFIKAKIPDTLNGVDAKDLTLWRVSIPVLPKKDRKEIRLADVPSTEKVELNDEFDYIAGMFPEAPPIPIAAPKKSIVKSLLKKSSPIEAPQEKSSPIEAPQKRAIHIIVQRPPPLAHRHQSLSTNRVLHRWLVLETILTG</sequence>
<feature type="domain" description="Crinkler effector protein N-terminal" evidence="5">
    <location>
        <begin position="8"/>
        <end position="112"/>
    </location>
</feature>
<dbReference type="EMBL" id="JAAAJB010000025">
    <property type="protein sequence ID" value="KAG0269438.1"/>
    <property type="molecule type" value="Genomic_DNA"/>
</dbReference>
<protein>
    <recommendedName>
        <fullName evidence="5">Crinkler effector protein N-terminal domain-containing protein</fullName>
    </recommendedName>
</protein>
<evidence type="ECO:0000256" key="1">
    <source>
        <dbReference type="ARBA" id="ARBA00004340"/>
    </source>
</evidence>
<evidence type="ECO:0000313" key="7">
    <source>
        <dbReference type="Proteomes" id="UP000807716"/>
    </source>
</evidence>
<evidence type="ECO:0000313" key="6">
    <source>
        <dbReference type="EMBL" id="KAG0269438.1"/>
    </source>
</evidence>
<reference evidence="6" key="1">
    <citation type="journal article" date="2020" name="Fungal Divers.">
        <title>Resolving the Mortierellaceae phylogeny through synthesis of multi-gene phylogenetics and phylogenomics.</title>
        <authorList>
            <person name="Vandepol N."/>
            <person name="Liber J."/>
            <person name="Desiro A."/>
            <person name="Na H."/>
            <person name="Kennedy M."/>
            <person name="Barry K."/>
            <person name="Grigoriev I.V."/>
            <person name="Miller A.N."/>
            <person name="O'Donnell K."/>
            <person name="Stajich J.E."/>
            <person name="Bonito G."/>
        </authorList>
    </citation>
    <scope>NUCLEOTIDE SEQUENCE</scope>
    <source>
        <strain evidence="6">BC1065</strain>
    </source>
</reference>
<dbReference type="GO" id="GO:0043657">
    <property type="term" value="C:host cell"/>
    <property type="evidence" value="ECO:0007669"/>
    <property type="project" value="UniProtKB-SubCell"/>
</dbReference>
<name>A0A9P6UCG4_9FUNG</name>
<gene>
    <name evidence="6" type="ORF">DFQ27_003563</name>
</gene>
<feature type="signal peptide" evidence="4">
    <location>
        <begin position="1"/>
        <end position="16"/>
    </location>
</feature>
<organism evidence="6 7">
    <name type="scientific">Actinomortierella ambigua</name>
    <dbReference type="NCBI Taxonomy" id="1343610"/>
    <lineage>
        <taxon>Eukaryota</taxon>
        <taxon>Fungi</taxon>
        <taxon>Fungi incertae sedis</taxon>
        <taxon>Mucoromycota</taxon>
        <taxon>Mortierellomycotina</taxon>
        <taxon>Mortierellomycetes</taxon>
        <taxon>Mortierellales</taxon>
        <taxon>Mortierellaceae</taxon>
        <taxon>Actinomortierella</taxon>
    </lineage>
</organism>